<comment type="caution">
    <text evidence="1">The sequence shown here is derived from an EMBL/GenBank/DDBJ whole genome shotgun (WGS) entry which is preliminary data.</text>
</comment>
<dbReference type="EMBL" id="JARJCM010000235">
    <property type="protein sequence ID" value="KAJ7021345.1"/>
    <property type="molecule type" value="Genomic_DNA"/>
</dbReference>
<organism evidence="1 2">
    <name type="scientific">Mycena alexandri</name>
    <dbReference type="NCBI Taxonomy" id="1745969"/>
    <lineage>
        <taxon>Eukaryota</taxon>
        <taxon>Fungi</taxon>
        <taxon>Dikarya</taxon>
        <taxon>Basidiomycota</taxon>
        <taxon>Agaricomycotina</taxon>
        <taxon>Agaricomycetes</taxon>
        <taxon>Agaricomycetidae</taxon>
        <taxon>Agaricales</taxon>
        <taxon>Marasmiineae</taxon>
        <taxon>Mycenaceae</taxon>
        <taxon>Mycena</taxon>
    </lineage>
</organism>
<gene>
    <name evidence="1" type="ORF">C8F04DRAFT_1314693</name>
</gene>
<sequence length="166" mass="17662">MPSSAVPSRKPKRRDSVVQHQRQALLSVNGGSGSKTFGEVGPELLGLLNLSELLSPTDLMLDLGAGIGYPAMCNTVSYEIGLAPSRIAGTLFRAVARKCRDNGYPISHTGGKLPPAVPRNHPQIAGRASISALSAGYFWAPEITGRLCIFLRSAVAGNRPQIERRS</sequence>
<name>A0AAD6S5Q9_9AGAR</name>
<accession>A0AAD6S5Q9</accession>
<keyword evidence="2" id="KW-1185">Reference proteome</keyword>
<reference evidence="1" key="1">
    <citation type="submission" date="2023-03" db="EMBL/GenBank/DDBJ databases">
        <title>Massive genome expansion in bonnet fungi (Mycena s.s.) driven by repeated elements and novel gene families across ecological guilds.</title>
        <authorList>
            <consortium name="Lawrence Berkeley National Laboratory"/>
            <person name="Harder C.B."/>
            <person name="Miyauchi S."/>
            <person name="Viragh M."/>
            <person name="Kuo A."/>
            <person name="Thoen E."/>
            <person name="Andreopoulos B."/>
            <person name="Lu D."/>
            <person name="Skrede I."/>
            <person name="Drula E."/>
            <person name="Henrissat B."/>
            <person name="Morin E."/>
            <person name="Kohler A."/>
            <person name="Barry K."/>
            <person name="LaButti K."/>
            <person name="Morin E."/>
            <person name="Salamov A."/>
            <person name="Lipzen A."/>
            <person name="Mereny Z."/>
            <person name="Hegedus B."/>
            <person name="Baldrian P."/>
            <person name="Stursova M."/>
            <person name="Weitz H."/>
            <person name="Taylor A."/>
            <person name="Grigoriev I.V."/>
            <person name="Nagy L.G."/>
            <person name="Martin F."/>
            <person name="Kauserud H."/>
        </authorList>
    </citation>
    <scope>NUCLEOTIDE SEQUENCE</scope>
    <source>
        <strain evidence="1">CBHHK200</strain>
    </source>
</reference>
<protein>
    <submittedName>
        <fullName evidence="1">Uncharacterized protein</fullName>
    </submittedName>
</protein>
<evidence type="ECO:0000313" key="2">
    <source>
        <dbReference type="Proteomes" id="UP001218188"/>
    </source>
</evidence>
<proteinExistence type="predicted"/>
<dbReference type="AlphaFoldDB" id="A0AAD6S5Q9"/>
<dbReference type="Proteomes" id="UP001218188">
    <property type="component" value="Unassembled WGS sequence"/>
</dbReference>
<evidence type="ECO:0000313" key="1">
    <source>
        <dbReference type="EMBL" id="KAJ7021345.1"/>
    </source>
</evidence>